<reference evidence="2" key="3">
    <citation type="submission" date="2020-12" db="UniProtKB">
        <authorList>
            <consortium name="EnsemblPlants"/>
        </authorList>
    </citation>
    <scope>IDENTIFICATION</scope>
</reference>
<reference evidence="1 3" key="1">
    <citation type="journal article" date="2008" name="Science">
        <title>The Physcomitrella genome reveals evolutionary insights into the conquest of land by plants.</title>
        <authorList>
            <person name="Rensing S."/>
            <person name="Lang D."/>
            <person name="Zimmer A."/>
            <person name="Terry A."/>
            <person name="Salamov A."/>
            <person name="Shapiro H."/>
            <person name="Nishiyama T."/>
            <person name="Perroud P.-F."/>
            <person name="Lindquist E."/>
            <person name="Kamisugi Y."/>
            <person name="Tanahashi T."/>
            <person name="Sakakibara K."/>
            <person name="Fujita T."/>
            <person name="Oishi K."/>
            <person name="Shin-I T."/>
            <person name="Kuroki Y."/>
            <person name="Toyoda A."/>
            <person name="Suzuki Y."/>
            <person name="Hashimoto A."/>
            <person name="Yamaguchi K."/>
            <person name="Sugano A."/>
            <person name="Kohara Y."/>
            <person name="Fujiyama A."/>
            <person name="Anterola A."/>
            <person name="Aoki S."/>
            <person name="Ashton N."/>
            <person name="Barbazuk W.B."/>
            <person name="Barker E."/>
            <person name="Bennetzen J."/>
            <person name="Bezanilla M."/>
            <person name="Blankenship R."/>
            <person name="Cho S.H."/>
            <person name="Dutcher S."/>
            <person name="Estelle M."/>
            <person name="Fawcett J.A."/>
            <person name="Gundlach H."/>
            <person name="Hanada K."/>
            <person name="Heyl A."/>
            <person name="Hicks K.A."/>
            <person name="Hugh J."/>
            <person name="Lohr M."/>
            <person name="Mayer K."/>
            <person name="Melkozernov A."/>
            <person name="Murata T."/>
            <person name="Nelson D."/>
            <person name="Pils B."/>
            <person name="Prigge M."/>
            <person name="Reiss B."/>
            <person name="Renner T."/>
            <person name="Rombauts S."/>
            <person name="Rushton P."/>
            <person name="Sanderfoot A."/>
            <person name="Schween G."/>
            <person name="Shiu S.-H."/>
            <person name="Stueber K."/>
            <person name="Theodoulou F.L."/>
            <person name="Tu H."/>
            <person name="Van de Peer Y."/>
            <person name="Verrier P.J."/>
            <person name="Waters E."/>
            <person name="Wood A."/>
            <person name="Yang L."/>
            <person name="Cove D."/>
            <person name="Cuming A."/>
            <person name="Hasebe M."/>
            <person name="Lucas S."/>
            <person name="Mishler D.B."/>
            <person name="Reski R."/>
            <person name="Grigoriev I."/>
            <person name="Quatrano R.S."/>
            <person name="Boore J.L."/>
        </authorList>
    </citation>
    <scope>NUCLEOTIDE SEQUENCE [LARGE SCALE GENOMIC DNA]</scope>
    <source>
        <strain evidence="2 3">cv. Gransden 2004</strain>
    </source>
</reference>
<name>A0A2K1L2P4_PHYPA</name>
<dbReference type="Gramene" id="Pp3c2_23110V3.1">
    <property type="protein sequence ID" value="Pp3c2_23110V3.1"/>
    <property type="gene ID" value="Pp3c2_23110"/>
</dbReference>
<dbReference type="EnsemblPlants" id="Pp3c2_23110V3.1">
    <property type="protein sequence ID" value="Pp3c2_23110V3.1"/>
    <property type="gene ID" value="Pp3c2_23110"/>
</dbReference>
<gene>
    <name evidence="1" type="ORF">PHYPA_003091</name>
</gene>
<evidence type="ECO:0000313" key="2">
    <source>
        <dbReference type="EnsemblPlants" id="Pp3c2_23110V3.1"/>
    </source>
</evidence>
<sequence>MPNNEYLVDCTLFHSNGIDRSERAYEARRSCFEKRLMKRQHISF</sequence>
<evidence type="ECO:0000313" key="1">
    <source>
        <dbReference type="EMBL" id="PNR60298.1"/>
    </source>
</evidence>
<reference evidence="1 3" key="2">
    <citation type="journal article" date="2018" name="Plant J.">
        <title>The Physcomitrella patens chromosome-scale assembly reveals moss genome structure and evolution.</title>
        <authorList>
            <person name="Lang D."/>
            <person name="Ullrich K.K."/>
            <person name="Murat F."/>
            <person name="Fuchs J."/>
            <person name="Jenkins J."/>
            <person name="Haas F.B."/>
            <person name="Piednoel M."/>
            <person name="Gundlach H."/>
            <person name="Van Bel M."/>
            <person name="Meyberg R."/>
            <person name="Vives C."/>
            <person name="Morata J."/>
            <person name="Symeonidi A."/>
            <person name="Hiss M."/>
            <person name="Muchero W."/>
            <person name="Kamisugi Y."/>
            <person name="Saleh O."/>
            <person name="Blanc G."/>
            <person name="Decker E.L."/>
            <person name="van Gessel N."/>
            <person name="Grimwood J."/>
            <person name="Hayes R.D."/>
            <person name="Graham S.W."/>
            <person name="Gunter L.E."/>
            <person name="McDaniel S.F."/>
            <person name="Hoernstein S.N.W."/>
            <person name="Larsson A."/>
            <person name="Li F.W."/>
            <person name="Perroud P.F."/>
            <person name="Phillips J."/>
            <person name="Ranjan P."/>
            <person name="Rokshar D.S."/>
            <person name="Rothfels C.J."/>
            <person name="Schneider L."/>
            <person name="Shu S."/>
            <person name="Stevenson D.W."/>
            <person name="Thummler F."/>
            <person name="Tillich M."/>
            <person name="Villarreal Aguilar J.C."/>
            <person name="Widiez T."/>
            <person name="Wong G.K."/>
            <person name="Wymore A."/>
            <person name="Zhang Y."/>
            <person name="Zimmer A.D."/>
            <person name="Quatrano R.S."/>
            <person name="Mayer K.F.X."/>
            <person name="Goodstein D."/>
            <person name="Casacuberta J.M."/>
            <person name="Vandepoele K."/>
            <person name="Reski R."/>
            <person name="Cuming A.C."/>
            <person name="Tuskan G.A."/>
            <person name="Maumus F."/>
            <person name="Salse J."/>
            <person name="Schmutz J."/>
            <person name="Rensing S.A."/>
        </authorList>
    </citation>
    <scope>NUCLEOTIDE SEQUENCE [LARGE SCALE GENOMIC DNA]</scope>
    <source>
        <strain evidence="2 3">cv. Gransden 2004</strain>
    </source>
</reference>
<protein>
    <submittedName>
        <fullName evidence="1 2">Uncharacterized protein</fullName>
    </submittedName>
</protein>
<dbReference type="InParanoid" id="A0A2K1L2P4"/>
<keyword evidence="3" id="KW-1185">Reference proteome</keyword>
<dbReference type="Proteomes" id="UP000006727">
    <property type="component" value="Chromosome 2"/>
</dbReference>
<dbReference type="EMBL" id="ABEU02000002">
    <property type="protein sequence ID" value="PNR60298.1"/>
    <property type="molecule type" value="Genomic_DNA"/>
</dbReference>
<evidence type="ECO:0000313" key="3">
    <source>
        <dbReference type="Proteomes" id="UP000006727"/>
    </source>
</evidence>
<organism evidence="1">
    <name type="scientific">Physcomitrium patens</name>
    <name type="common">Spreading-leaved earth moss</name>
    <name type="synonym">Physcomitrella patens</name>
    <dbReference type="NCBI Taxonomy" id="3218"/>
    <lineage>
        <taxon>Eukaryota</taxon>
        <taxon>Viridiplantae</taxon>
        <taxon>Streptophyta</taxon>
        <taxon>Embryophyta</taxon>
        <taxon>Bryophyta</taxon>
        <taxon>Bryophytina</taxon>
        <taxon>Bryopsida</taxon>
        <taxon>Funariidae</taxon>
        <taxon>Funariales</taxon>
        <taxon>Funariaceae</taxon>
        <taxon>Physcomitrium</taxon>
    </lineage>
</organism>
<dbReference type="AlphaFoldDB" id="A0A2K1L2P4"/>
<proteinExistence type="predicted"/>
<accession>A0A2K1L2P4</accession>